<evidence type="ECO:0000259" key="7">
    <source>
        <dbReference type="Pfam" id="PF01052"/>
    </source>
</evidence>
<dbReference type="RefSeq" id="WP_072831664.1">
    <property type="nucleotide sequence ID" value="NZ_FQXP01000006.1"/>
</dbReference>
<dbReference type="InterPro" id="IPR001172">
    <property type="entry name" value="FliN_T3SS_HrcQb"/>
</dbReference>
<evidence type="ECO:0000313" key="8">
    <source>
        <dbReference type="EMBL" id="SHH89268.1"/>
    </source>
</evidence>
<keyword evidence="4" id="KW-0145">Chemotaxis</keyword>
<organism evidence="8 9">
    <name type="scientific">Clostridium collagenovorans DSM 3089</name>
    <dbReference type="NCBI Taxonomy" id="1121306"/>
    <lineage>
        <taxon>Bacteria</taxon>
        <taxon>Bacillati</taxon>
        <taxon>Bacillota</taxon>
        <taxon>Clostridia</taxon>
        <taxon>Eubacteriales</taxon>
        <taxon>Clostridiaceae</taxon>
        <taxon>Clostridium</taxon>
    </lineage>
</organism>
<dbReference type="GO" id="GO:0009425">
    <property type="term" value="C:bacterial-type flagellum basal body"/>
    <property type="evidence" value="ECO:0007669"/>
    <property type="project" value="InterPro"/>
</dbReference>
<dbReference type="PANTHER" id="PTHR43484">
    <property type="match status" value="1"/>
</dbReference>
<dbReference type="GO" id="GO:0005886">
    <property type="term" value="C:plasma membrane"/>
    <property type="evidence" value="ECO:0007669"/>
    <property type="project" value="UniProtKB-SubCell"/>
</dbReference>
<evidence type="ECO:0000256" key="5">
    <source>
        <dbReference type="ARBA" id="ARBA00022779"/>
    </source>
</evidence>
<comment type="subcellular location">
    <subcellularLocation>
        <location evidence="1">Cell membrane</location>
        <topology evidence="1">Peripheral membrane protein</topology>
        <orientation evidence="1">Cytoplasmic side</orientation>
    </subcellularLocation>
</comment>
<protein>
    <submittedName>
        <fullName evidence="8">Flagellar motor switch protein FliN/FliY</fullName>
    </submittedName>
</protein>
<dbReference type="InterPro" id="IPR051469">
    <property type="entry name" value="FliN/MopA/SpaO"/>
</dbReference>
<comment type="similarity">
    <text evidence="2">Belongs to the FliN/MopA/SpaO family.</text>
</comment>
<gene>
    <name evidence="8" type="ORF">SAMN02745196_01770</name>
</gene>
<evidence type="ECO:0000256" key="1">
    <source>
        <dbReference type="ARBA" id="ARBA00004413"/>
    </source>
</evidence>
<evidence type="ECO:0000313" key="9">
    <source>
        <dbReference type="Proteomes" id="UP000184526"/>
    </source>
</evidence>
<dbReference type="GO" id="GO:0006935">
    <property type="term" value="P:chemotaxis"/>
    <property type="evidence" value="ECO:0007669"/>
    <property type="project" value="UniProtKB-KW"/>
</dbReference>
<dbReference type="EMBL" id="FQXP01000006">
    <property type="protein sequence ID" value="SHH89268.1"/>
    <property type="molecule type" value="Genomic_DNA"/>
</dbReference>
<dbReference type="STRING" id="1121306.SAMN02745196_01770"/>
<keyword evidence="9" id="KW-1185">Reference proteome</keyword>
<evidence type="ECO:0000256" key="3">
    <source>
        <dbReference type="ARBA" id="ARBA00022475"/>
    </source>
</evidence>
<dbReference type="Gene3D" id="2.30.330.10">
    <property type="entry name" value="SpoA-like"/>
    <property type="match status" value="1"/>
</dbReference>
<name>A0A1M5WP11_9CLOT</name>
<dbReference type="InterPro" id="IPR036429">
    <property type="entry name" value="SpoA-like_sf"/>
</dbReference>
<keyword evidence="8" id="KW-0282">Flagellum</keyword>
<dbReference type="AlphaFoldDB" id="A0A1M5WP11"/>
<evidence type="ECO:0000256" key="2">
    <source>
        <dbReference type="ARBA" id="ARBA00009226"/>
    </source>
</evidence>
<sequence length="104" mass="11748">METGLKENLYEVEFESLKIKDIEEFKDKSTILNAKLEVSVTMGSCKSSIKNILDLKVGDVIVLDKTVDEDLDININSRVVAFGEPIKVDDQISVRLLDFKNKID</sequence>
<dbReference type="GO" id="GO:0003774">
    <property type="term" value="F:cytoskeletal motor activity"/>
    <property type="evidence" value="ECO:0007669"/>
    <property type="project" value="InterPro"/>
</dbReference>
<keyword evidence="8" id="KW-0969">Cilium</keyword>
<dbReference type="Pfam" id="PF01052">
    <property type="entry name" value="FliMN_C"/>
    <property type="match status" value="1"/>
</dbReference>
<keyword evidence="3" id="KW-1003">Cell membrane</keyword>
<dbReference type="SUPFAM" id="SSF101801">
    <property type="entry name" value="Surface presentation of antigens (SPOA)"/>
    <property type="match status" value="1"/>
</dbReference>
<dbReference type="GO" id="GO:0071973">
    <property type="term" value="P:bacterial-type flagellum-dependent cell motility"/>
    <property type="evidence" value="ECO:0007669"/>
    <property type="project" value="InterPro"/>
</dbReference>
<dbReference type="PRINTS" id="PR00956">
    <property type="entry name" value="FLGMOTORFLIN"/>
</dbReference>
<dbReference type="Proteomes" id="UP000184526">
    <property type="component" value="Unassembled WGS sequence"/>
</dbReference>
<evidence type="ECO:0000256" key="6">
    <source>
        <dbReference type="ARBA" id="ARBA00023136"/>
    </source>
</evidence>
<dbReference type="PANTHER" id="PTHR43484:SF1">
    <property type="entry name" value="FLAGELLAR MOTOR SWITCH PROTEIN FLIN"/>
    <property type="match status" value="1"/>
</dbReference>
<feature type="domain" description="Flagellar motor switch protein FliN-like C-terminal" evidence="7">
    <location>
        <begin position="31"/>
        <end position="98"/>
    </location>
</feature>
<dbReference type="OrthoDB" id="1912158at2"/>
<keyword evidence="6" id="KW-0472">Membrane</keyword>
<accession>A0A1M5WP11</accession>
<dbReference type="InterPro" id="IPR001543">
    <property type="entry name" value="FliN-like_C"/>
</dbReference>
<keyword evidence="8" id="KW-0966">Cell projection</keyword>
<evidence type="ECO:0000256" key="4">
    <source>
        <dbReference type="ARBA" id="ARBA00022500"/>
    </source>
</evidence>
<reference evidence="8 9" key="1">
    <citation type="submission" date="2016-11" db="EMBL/GenBank/DDBJ databases">
        <authorList>
            <person name="Jaros S."/>
            <person name="Januszkiewicz K."/>
            <person name="Wedrychowicz H."/>
        </authorList>
    </citation>
    <scope>NUCLEOTIDE SEQUENCE [LARGE SCALE GENOMIC DNA]</scope>
    <source>
        <strain evidence="8 9">DSM 3089</strain>
    </source>
</reference>
<proteinExistence type="inferred from homology"/>
<keyword evidence="5" id="KW-0283">Flagellar rotation</keyword>